<evidence type="ECO:0000313" key="3">
    <source>
        <dbReference type="Proteomes" id="UP001168877"/>
    </source>
</evidence>
<name>A0AA39RCL6_ACESA</name>
<accession>A0AA39RCL6</accession>
<dbReference type="Proteomes" id="UP001168877">
    <property type="component" value="Unassembled WGS sequence"/>
</dbReference>
<protein>
    <submittedName>
        <fullName evidence="2">Uncharacterized protein</fullName>
    </submittedName>
</protein>
<keyword evidence="3" id="KW-1185">Reference proteome</keyword>
<sequence>MSALELMKGRSGSSETVRSRKVREVDLESSSPVKHSETGRIEGICVDGPTNGPLAVVMTEAQELIKVADEEQMGALQSIVYGPIPSKKEDPPINPDVQPEVAAQFQNSGTETNKAPMVKGKKWKRIARDIQRQTSTVPPLGNSVQKGSSSLPEQQVSWVKVLRLGGL</sequence>
<reference evidence="2" key="2">
    <citation type="submission" date="2023-06" db="EMBL/GenBank/DDBJ databases">
        <authorList>
            <person name="Swenson N.G."/>
            <person name="Wegrzyn J.L."/>
            <person name="Mcevoy S.L."/>
        </authorList>
    </citation>
    <scope>NUCLEOTIDE SEQUENCE</scope>
    <source>
        <strain evidence="2">NS2018</strain>
        <tissue evidence="2">Leaf</tissue>
    </source>
</reference>
<dbReference type="EMBL" id="JAUESC010000388">
    <property type="protein sequence ID" value="KAK0570944.1"/>
    <property type="molecule type" value="Genomic_DNA"/>
</dbReference>
<evidence type="ECO:0000256" key="1">
    <source>
        <dbReference type="SAM" id="MobiDB-lite"/>
    </source>
</evidence>
<dbReference type="AlphaFoldDB" id="A0AA39RCL6"/>
<organism evidence="2 3">
    <name type="scientific">Acer saccharum</name>
    <name type="common">Sugar maple</name>
    <dbReference type="NCBI Taxonomy" id="4024"/>
    <lineage>
        <taxon>Eukaryota</taxon>
        <taxon>Viridiplantae</taxon>
        <taxon>Streptophyta</taxon>
        <taxon>Embryophyta</taxon>
        <taxon>Tracheophyta</taxon>
        <taxon>Spermatophyta</taxon>
        <taxon>Magnoliopsida</taxon>
        <taxon>eudicotyledons</taxon>
        <taxon>Gunneridae</taxon>
        <taxon>Pentapetalae</taxon>
        <taxon>rosids</taxon>
        <taxon>malvids</taxon>
        <taxon>Sapindales</taxon>
        <taxon>Sapindaceae</taxon>
        <taxon>Hippocastanoideae</taxon>
        <taxon>Acereae</taxon>
        <taxon>Acer</taxon>
    </lineage>
</organism>
<evidence type="ECO:0000313" key="2">
    <source>
        <dbReference type="EMBL" id="KAK0570944.1"/>
    </source>
</evidence>
<feature type="region of interest" description="Disordered" evidence="1">
    <location>
        <begin position="1"/>
        <end position="47"/>
    </location>
</feature>
<proteinExistence type="predicted"/>
<comment type="caution">
    <text evidence="2">The sequence shown here is derived from an EMBL/GenBank/DDBJ whole genome shotgun (WGS) entry which is preliminary data.</text>
</comment>
<reference evidence="2" key="1">
    <citation type="journal article" date="2022" name="Plant J.">
        <title>Strategies of tolerance reflected in two North American maple genomes.</title>
        <authorList>
            <person name="McEvoy S.L."/>
            <person name="Sezen U.U."/>
            <person name="Trouern-Trend A."/>
            <person name="McMahon S.M."/>
            <person name="Schaberg P.G."/>
            <person name="Yang J."/>
            <person name="Wegrzyn J.L."/>
            <person name="Swenson N.G."/>
        </authorList>
    </citation>
    <scope>NUCLEOTIDE SEQUENCE</scope>
    <source>
        <strain evidence="2">NS2018</strain>
    </source>
</reference>
<feature type="region of interest" description="Disordered" evidence="1">
    <location>
        <begin position="132"/>
        <end position="152"/>
    </location>
</feature>
<gene>
    <name evidence="2" type="ORF">LWI29_008800</name>
</gene>